<dbReference type="FunFam" id="1.20.120.1240:FF:000007">
    <property type="entry name" value="Interferon-induced GTP-binding protein Mx1"/>
    <property type="match status" value="1"/>
</dbReference>
<evidence type="ECO:0000256" key="4">
    <source>
        <dbReference type="ARBA" id="ARBA00022588"/>
    </source>
</evidence>
<dbReference type="InterPro" id="IPR045063">
    <property type="entry name" value="Dynamin_N"/>
</dbReference>
<evidence type="ECO:0000256" key="10">
    <source>
        <dbReference type="ARBA" id="ARBA00039835"/>
    </source>
</evidence>
<evidence type="ECO:0000256" key="6">
    <source>
        <dbReference type="ARBA" id="ARBA00022859"/>
    </source>
</evidence>
<proteinExistence type="inferred from homology"/>
<evidence type="ECO:0000259" key="13">
    <source>
        <dbReference type="PROSITE" id="PS51388"/>
    </source>
</evidence>
<dbReference type="GO" id="GO:0003924">
    <property type="term" value="F:GTPase activity"/>
    <property type="evidence" value="ECO:0007669"/>
    <property type="project" value="InterPro"/>
</dbReference>
<dbReference type="GO" id="GO:0005525">
    <property type="term" value="F:GTP binding"/>
    <property type="evidence" value="ECO:0007669"/>
    <property type="project" value="UniProtKB-KW"/>
</dbReference>
<evidence type="ECO:0000256" key="2">
    <source>
        <dbReference type="ARBA" id="ARBA00004496"/>
    </source>
</evidence>
<evidence type="ECO:0000256" key="9">
    <source>
        <dbReference type="ARBA" id="ARBA00023242"/>
    </source>
</evidence>
<comment type="subcellular location">
    <subcellularLocation>
        <location evidence="2">Cytoplasm</location>
    </subcellularLocation>
    <subcellularLocation>
        <location evidence="1">Nucleus</location>
    </subcellularLocation>
</comment>
<dbReference type="InterPro" id="IPR019762">
    <property type="entry name" value="Dynamin_GTPase_CS"/>
</dbReference>
<keyword evidence="4" id="KW-0399">Innate immunity</keyword>
<dbReference type="GO" id="GO:0051607">
    <property type="term" value="P:defense response to virus"/>
    <property type="evidence" value="ECO:0007669"/>
    <property type="project" value="UniProtKB-KW"/>
</dbReference>
<feature type="domain" description="GED" evidence="13">
    <location>
        <begin position="629"/>
        <end position="717"/>
    </location>
</feature>
<evidence type="ECO:0000256" key="8">
    <source>
        <dbReference type="ARBA" id="ARBA00023134"/>
    </source>
</evidence>
<dbReference type="Pfam" id="PF01031">
    <property type="entry name" value="Dynamin_M"/>
    <property type="match status" value="1"/>
</dbReference>
<gene>
    <name evidence="16" type="primary">MX2</name>
</gene>
<protein>
    <recommendedName>
        <fullName evidence="10">Interferon-induced GTP-binding protein Mx2</fullName>
    </recommendedName>
    <alternativeName>
        <fullName evidence="11">Myxovirus resistance protein 2</fullName>
    </alternativeName>
</protein>
<dbReference type="PRINTS" id="PR00195">
    <property type="entry name" value="DYNAMIN"/>
</dbReference>
<keyword evidence="15" id="KW-1185">Reference proteome</keyword>
<keyword evidence="9" id="KW-0539">Nucleus</keyword>
<dbReference type="PROSITE" id="PS51388">
    <property type="entry name" value="GED"/>
    <property type="match status" value="1"/>
</dbReference>
<dbReference type="GO" id="GO:0098793">
    <property type="term" value="C:presynapse"/>
    <property type="evidence" value="ECO:0007669"/>
    <property type="project" value="GOC"/>
</dbReference>
<evidence type="ECO:0000313" key="15">
    <source>
        <dbReference type="Proteomes" id="UP000694850"/>
    </source>
</evidence>
<dbReference type="InterPro" id="IPR000375">
    <property type="entry name" value="Dynamin_stalk"/>
</dbReference>
<dbReference type="Proteomes" id="UP000694850">
    <property type="component" value="Unplaced"/>
</dbReference>
<dbReference type="GO" id="GO:0008017">
    <property type="term" value="F:microtubule binding"/>
    <property type="evidence" value="ECO:0007669"/>
    <property type="project" value="TreeGrafter"/>
</dbReference>
<evidence type="ECO:0000256" key="3">
    <source>
        <dbReference type="ARBA" id="ARBA00022490"/>
    </source>
</evidence>
<dbReference type="PROSITE" id="PS00410">
    <property type="entry name" value="G_DYNAMIN_1"/>
    <property type="match status" value="1"/>
</dbReference>
<dbReference type="Gene3D" id="1.20.120.1240">
    <property type="entry name" value="Dynamin, middle domain"/>
    <property type="match status" value="1"/>
</dbReference>
<keyword evidence="7" id="KW-0051">Antiviral defense</keyword>
<dbReference type="PANTHER" id="PTHR11566">
    <property type="entry name" value="DYNAMIN"/>
    <property type="match status" value="1"/>
</dbReference>
<name>A0A8B7AC10_ORYAF</name>
<dbReference type="InterPro" id="IPR030381">
    <property type="entry name" value="G_DYNAMIN_dom"/>
</dbReference>
<dbReference type="CTD" id="4600"/>
<dbReference type="PANTHER" id="PTHR11566:SF46">
    <property type="entry name" value="INTERFERON-INDUCED GTP-BINDING PROTEIN MX2"/>
    <property type="match status" value="1"/>
</dbReference>
<evidence type="ECO:0000256" key="12">
    <source>
        <dbReference type="RuleBase" id="RU003932"/>
    </source>
</evidence>
<dbReference type="AlphaFoldDB" id="A0A8B7AC10"/>
<dbReference type="FunFam" id="3.40.50.300:FF:000621">
    <property type="entry name" value="Interferon-induced GTP-binding protein Mx1"/>
    <property type="match status" value="1"/>
</dbReference>
<keyword evidence="8 12" id="KW-0342">GTP-binding</keyword>
<dbReference type="SMART" id="SM00053">
    <property type="entry name" value="DYNc"/>
    <property type="match status" value="1"/>
</dbReference>
<dbReference type="GO" id="GO:0005886">
    <property type="term" value="C:plasma membrane"/>
    <property type="evidence" value="ECO:0007669"/>
    <property type="project" value="TreeGrafter"/>
</dbReference>
<dbReference type="Gene3D" id="3.40.50.300">
    <property type="entry name" value="P-loop containing nucleotide triphosphate hydrolases"/>
    <property type="match status" value="1"/>
</dbReference>
<dbReference type="InterPro" id="IPR001401">
    <property type="entry name" value="Dynamin_GTPase"/>
</dbReference>
<organism evidence="15 16">
    <name type="scientific">Orycteropus afer afer</name>
    <dbReference type="NCBI Taxonomy" id="1230840"/>
    <lineage>
        <taxon>Eukaryota</taxon>
        <taxon>Metazoa</taxon>
        <taxon>Chordata</taxon>
        <taxon>Craniata</taxon>
        <taxon>Vertebrata</taxon>
        <taxon>Euteleostomi</taxon>
        <taxon>Mammalia</taxon>
        <taxon>Eutheria</taxon>
        <taxon>Afrotheria</taxon>
        <taxon>Tubulidentata</taxon>
        <taxon>Orycteropodidae</taxon>
        <taxon>Orycteropus</taxon>
    </lineage>
</organism>
<evidence type="ECO:0000256" key="11">
    <source>
        <dbReference type="ARBA" id="ARBA00042030"/>
    </source>
</evidence>
<evidence type="ECO:0000256" key="7">
    <source>
        <dbReference type="ARBA" id="ARBA00023118"/>
    </source>
</evidence>
<dbReference type="GO" id="GO:0016185">
    <property type="term" value="P:synaptic vesicle budding from presynaptic endocytic zone membrane"/>
    <property type="evidence" value="ECO:0007669"/>
    <property type="project" value="TreeGrafter"/>
</dbReference>
<feature type="domain" description="Dynamin-type G" evidence="14">
    <location>
        <begin position="115"/>
        <end position="386"/>
    </location>
</feature>
<dbReference type="InterPro" id="IPR022812">
    <property type="entry name" value="Dynamin"/>
</dbReference>
<dbReference type="OrthoDB" id="5061070at2759"/>
<dbReference type="SMART" id="SM00302">
    <property type="entry name" value="GED"/>
    <property type="match status" value="1"/>
</dbReference>
<evidence type="ECO:0000256" key="5">
    <source>
        <dbReference type="ARBA" id="ARBA00022741"/>
    </source>
</evidence>
<keyword evidence="5 12" id="KW-0547">Nucleotide-binding</keyword>
<keyword evidence="6" id="KW-0391">Immunity</keyword>
<dbReference type="GO" id="GO:0005737">
    <property type="term" value="C:cytoplasm"/>
    <property type="evidence" value="ECO:0007669"/>
    <property type="project" value="UniProtKB-SubCell"/>
</dbReference>
<dbReference type="CDD" id="cd08771">
    <property type="entry name" value="DLP_1"/>
    <property type="match status" value="1"/>
</dbReference>
<dbReference type="GO" id="GO:0005634">
    <property type="term" value="C:nucleus"/>
    <property type="evidence" value="ECO:0007669"/>
    <property type="project" value="UniProtKB-SubCell"/>
</dbReference>
<accession>A0A8B7AC10</accession>
<dbReference type="InterPro" id="IPR020850">
    <property type="entry name" value="GED_dom"/>
</dbReference>
<dbReference type="RefSeq" id="XP_007945510.1">
    <property type="nucleotide sequence ID" value="XM_007947319.1"/>
</dbReference>
<evidence type="ECO:0000259" key="14">
    <source>
        <dbReference type="PROSITE" id="PS51718"/>
    </source>
</evidence>
<dbReference type="InterPro" id="IPR003130">
    <property type="entry name" value="GED"/>
</dbReference>
<dbReference type="GO" id="GO:0005874">
    <property type="term" value="C:microtubule"/>
    <property type="evidence" value="ECO:0007669"/>
    <property type="project" value="TreeGrafter"/>
</dbReference>
<dbReference type="SUPFAM" id="SSF52540">
    <property type="entry name" value="P-loop containing nucleoside triphosphate hydrolases"/>
    <property type="match status" value="1"/>
</dbReference>
<evidence type="ECO:0000313" key="16">
    <source>
        <dbReference type="RefSeq" id="XP_007945510.1"/>
    </source>
</evidence>
<dbReference type="PROSITE" id="PS51718">
    <property type="entry name" value="G_DYNAMIN_2"/>
    <property type="match status" value="1"/>
</dbReference>
<dbReference type="GeneID" id="103202435"/>
<comment type="similarity">
    <text evidence="12">Belongs to the TRAFAC class dynamin-like GTPase superfamily. Dynamin/Fzo/YdjA family.</text>
</comment>
<sequence length="717" mass="82473">MARYSHKSWPYRKQNPLSSQHHLKKEMNFLQQHPQPSFGTEPKQKIFPQNQQGDLTVLFTSMELNQQFASMQLGENKSQPKAKAVKSCLSSQYEEKVRPYIDLIDSLRALGVEQDLALPAIAVIGDQNSGKSSVLEALTGVSLPRGNGIVTRCPLVLKLKTCKNGWRGKISYQNMEFQLRDPTKVEQAIYEAQNAIAGHGVGISQELINLEITSLEVPDLTLIDLPGITRMAVGNQPLDIGLQIKSLIKKYIQRQQTINLVVVPCNVDIATTEALTMAKEVDPDGDRTIGILTKPDLVDKGDEKSVLNMVQNLTYYLKKGYMIVRCRDQQEIMDNLNLAEATKREINFFQRHPNFRVLLEEGKASVPCLAGRLTTELIMHIKKSLPLLENQIKDSHKRATEELRQCGTDIPSEETDKMFFLIEKIKMFNRDIEKLIEGEEAVKENETRLYNKIRKEFKTWELVLAANTQKVKNIIHEEVSNYDKQYRGRELPGFINHKTFENIVQRYIQQLIDPALDMLQNVIEIVQQAFIHTAKNNFGEFPNLNQTAQNMIKDIKLRHAETAENLTQLQFRMEQLVFCQDQIYSMVLKRAQEEVFNSLENPPQCFQTKKANIFDTNVRDSPTPSTSSISEMGMHLNAYFMETSTRLANQIPLLIQFFVLQENGDCLQRSMMQVLQEKDHYAWLLQEHRERAAKRRFLKERIYGLMQAQRTLNHFST</sequence>
<dbReference type="Pfam" id="PF00350">
    <property type="entry name" value="Dynamin_N"/>
    <property type="match status" value="1"/>
</dbReference>
<dbReference type="GO" id="GO:0031623">
    <property type="term" value="P:receptor internalization"/>
    <property type="evidence" value="ECO:0007669"/>
    <property type="project" value="TreeGrafter"/>
</dbReference>
<evidence type="ECO:0000256" key="1">
    <source>
        <dbReference type="ARBA" id="ARBA00004123"/>
    </source>
</evidence>
<dbReference type="GO" id="GO:0045087">
    <property type="term" value="P:innate immune response"/>
    <property type="evidence" value="ECO:0007669"/>
    <property type="project" value="UniProtKB-KW"/>
</dbReference>
<dbReference type="InterPro" id="IPR027417">
    <property type="entry name" value="P-loop_NTPase"/>
</dbReference>
<keyword evidence="3" id="KW-0963">Cytoplasm</keyword>
<dbReference type="Pfam" id="PF02212">
    <property type="entry name" value="GED"/>
    <property type="match status" value="1"/>
</dbReference>
<reference evidence="16" key="1">
    <citation type="submission" date="2025-08" db="UniProtKB">
        <authorList>
            <consortium name="RefSeq"/>
        </authorList>
    </citation>
    <scope>IDENTIFICATION</scope>
</reference>